<comment type="caution">
    <text evidence="1">The sequence shown here is derived from an EMBL/GenBank/DDBJ whole genome shotgun (WGS) entry which is preliminary data.</text>
</comment>
<proteinExistence type="predicted"/>
<dbReference type="EMBL" id="VEPZ02001069">
    <property type="protein sequence ID" value="KAE8696187.1"/>
    <property type="molecule type" value="Genomic_DNA"/>
</dbReference>
<dbReference type="Proteomes" id="UP000436088">
    <property type="component" value="Unassembled WGS sequence"/>
</dbReference>
<dbReference type="AlphaFoldDB" id="A0A6A2ZXN7"/>
<accession>A0A6A2ZXN7</accession>
<organism evidence="1 2">
    <name type="scientific">Hibiscus syriacus</name>
    <name type="common">Rose of Sharon</name>
    <dbReference type="NCBI Taxonomy" id="106335"/>
    <lineage>
        <taxon>Eukaryota</taxon>
        <taxon>Viridiplantae</taxon>
        <taxon>Streptophyta</taxon>
        <taxon>Embryophyta</taxon>
        <taxon>Tracheophyta</taxon>
        <taxon>Spermatophyta</taxon>
        <taxon>Magnoliopsida</taxon>
        <taxon>eudicotyledons</taxon>
        <taxon>Gunneridae</taxon>
        <taxon>Pentapetalae</taxon>
        <taxon>rosids</taxon>
        <taxon>malvids</taxon>
        <taxon>Malvales</taxon>
        <taxon>Malvaceae</taxon>
        <taxon>Malvoideae</taxon>
        <taxon>Hibiscus</taxon>
    </lineage>
</organism>
<reference evidence="1" key="1">
    <citation type="submission" date="2019-09" db="EMBL/GenBank/DDBJ databases">
        <title>Draft genome information of white flower Hibiscus syriacus.</title>
        <authorList>
            <person name="Kim Y.-M."/>
        </authorList>
    </citation>
    <scope>NUCLEOTIDE SEQUENCE [LARGE SCALE GENOMIC DNA]</scope>
    <source>
        <strain evidence="1">YM2019G1</strain>
    </source>
</reference>
<keyword evidence="2" id="KW-1185">Reference proteome</keyword>
<name>A0A6A2ZXN7_HIBSY</name>
<evidence type="ECO:0000313" key="2">
    <source>
        <dbReference type="Proteomes" id="UP000436088"/>
    </source>
</evidence>
<gene>
    <name evidence="1" type="ORF">F3Y22_tig00110676pilonHSYRG00190</name>
</gene>
<sequence length="223" mass="24658">MMAYCFPGMNYTSKLDEFENFVERVSKYGLISSSFNGNSKSSIILVIDDLPVTNGRSAFDILQRCLVLPVRSTRIPTAILITDYGNEDSSDLTAKWMEELQLSLESAGASKVMLTRKLELCNVVVEESDLIANASGVLDFASDEAMDDAWTVASYLGSFSINEKKIVGMMQKEMLRQRFTADGGSSSISEASVKGTEYRPVLKWADYTKAGDIETRTMIACKE</sequence>
<evidence type="ECO:0000313" key="1">
    <source>
        <dbReference type="EMBL" id="KAE8696187.1"/>
    </source>
</evidence>
<protein>
    <submittedName>
        <fullName evidence="1">Uncharacterized protein</fullName>
    </submittedName>
</protein>